<evidence type="ECO:0000256" key="1">
    <source>
        <dbReference type="SAM" id="Phobius"/>
    </source>
</evidence>
<keyword evidence="1" id="KW-0472">Membrane</keyword>
<dbReference type="EMBL" id="GBRH01206448">
    <property type="protein sequence ID" value="JAD91447.1"/>
    <property type="molecule type" value="Transcribed_RNA"/>
</dbReference>
<dbReference type="AlphaFoldDB" id="A0A0A9E642"/>
<reference evidence="2" key="2">
    <citation type="journal article" date="2015" name="Data Brief">
        <title>Shoot transcriptome of the giant reed, Arundo donax.</title>
        <authorList>
            <person name="Barrero R.A."/>
            <person name="Guerrero F.D."/>
            <person name="Moolhuijzen P."/>
            <person name="Goolsby J.A."/>
            <person name="Tidwell J."/>
            <person name="Bellgard S.E."/>
            <person name="Bellgard M.I."/>
        </authorList>
    </citation>
    <scope>NUCLEOTIDE SEQUENCE</scope>
    <source>
        <tissue evidence="2">Shoot tissue taken approximately 20 cm above the soil surface</tissue>
    </source>
</reference>
<sequence>MNYLSLCWFCAYYLLELFLTIFFLEYAGVYICIEREKMVPYKNNHLTPDRASRGCILDSIVIELDDFRLHCQHKQLCSVLLDSN</sequence>
<organism evidence="2">
    <name type="scientific">Arundo donax</name>
    <name type="common">Giant reed</name>
    <name type="synonym">Donax arundinaceus</name>
    <dbReference type="NCBI Taxonomy" id="35708"/>
    <lineage>
        <taxon>Eukaryota</taxon>
        <taxon>Viridiplantae</taxon>
        <taxon>Streptophyta</taxon>
        <taxon>Embryophyta</taxon>
        <taxon>Tracheophyta</taxon>
        <taxon>Spermatophyta</taxon>
        <taxon>Magnoliopsida</taxon>
        <taxon>Liliopsida</taxon>
        <taxon>Poales</taxon>
        <taxon>Poaceae</taxon>
        <taxon>PACMAD clade</taxon>
        <taxon>Arundinoideae</taxon>
        <taxon>Arundineae</taxon>
        <taxon>Arundo</taxon>
    </lineage>
</organism>
<feature type="transmembrane region" description="Helical" evidence="1">
    <location>
        <begin position="12"/>
        <end position="33"/>
    </location>
</feature>
<keyword evidence="1" id="KW-0812">Transmembrane</keyword>
<evidence type="ECO:0000313" key="2">
    <source>
        <dbReference type="EMBL" id="JAD91447.1"/>
    </source>
</evidence>
<reference evidence="2" key="1">
    <citation type="submission" date="2014-09" db="EMBL/GenBank/DDBJ databases">
        <authorList>
            <person name="Magalhaes I.L.F."/>
            <person name="Oliveira U."/>
            <person name="Santos F.R."/>
            <person name="Vidigal T.H.D.A."/>
            <person name="Brescovit A.D."/>
            <person name="Santos A.J."/>
        </authorList>
    </citation>
    <scope>NUCLEOTIDE SEQUENCE</scope>
    <source>
        <tissue evidence="2">Shoot tissue taken approximately 20 cm above the soil surface</tissue>
    </source>
</reference>
<keyword evidence="1" id="KW-1133">Transmembrane helix</keyword>
<name>A0A0A9E642_ARUDO</name>
<protein>
    <submittedName>
        <fullName evidence="2">Uncharacterized protein</fullName>
    </submittedName>
</protein>
<accession>A0A0A9E642</accession>
<proteinExistence type="predicted"/>